<reference evidence="2" key="1">
    <citation type="journal article" date="2021" name="PeerJ">
        <title>Extensive microbial diversity within the chicken gut microbiome revealed by metagenomics and culture.</title>
        <authorList>
            <person name="Gilroy R."/>
            <person name="Ravi A."/>
            <person name="Getino M."/>
            <person name="Pursley I."/>
            <person name="Horton D.L."/>
            <person name="Alikhan N.F."/>
            <person name="Baker D."/>
            <person name="Gharbi K."/>
            <person name="Hall N."/>
            <person name="Watson M."/>
            <person name="Adriaenssens E.M."/>
            <person name="Foster-Nyarko E."/>
            <person name="Jarju S."/>
            <person name="Secka A."/>
            <person name="Antonio M."/>
            <person name="Oren A."/>
            <person name="Chaudhuri R.R."/>
            <person name="La Ragione R."/>
            <person name="Hildebrand F."/>
            <person name="Pallen M.J."/>
        </authorList>
    </citation>
    <scope>NUCLEOTIDE SEQUENCE</scope>
    <source>
        <strain evidence="2">4376</strain>
    </source>
</reference>
<name>A0A9D1UQ66_9CORY</name>
<gene>
    <name evidence="2" type="ORF">H9867_05955</name>
</gene>
<dbReference type="AlphaFoldDB" id="A0A9D1UQ66"/>
<reference evidence="2" key="2">
    <citation type="submission" date="2021-04" db="EMBL/GenBank/DDBJ databases">
        <authorList>
            <person name="Gilroy R."/>
        </authorList>
    </citation>
    <scope>NUCLEOTIDE SEQUENCE</scope>
    <source>
        <strain evidence="2">4376</strain>
    </source>
</reference>
<dbReference type="EMBL" id="DXFZ01000072">
    <property type="protein sequence ID" value="HIW96012.1"/>
    <property type="molecule type" value="Genomic_DNA"/>
</dbReference>
<feature type="compositionally biased region" description="Low complexity" evidence="1">
    <location>
        <begin position="240"/>
        <end position="253"/>
    </location>
</feature>
<feature type="region of interest" description="Disordered" evidence="1">
    <location>
        <begin position="236"/>
        <end position="269"/>
    </location>
</feature>
<accession>A0A9D1UQ66</accession>
<feature type="compositionally biased region" description="Gly residues" evidence="1">
    <location>
        <begin position="254"/>
        <end position="263"/>
    </location>
</feature>
<comment type="caution">
    <text evidence="2">The sequence shown here is derived from an EMBL/GenBank/DDBJ whole genome shotgun (WGS) entry which is preliminary data.</text>
</comment>
<feature type="region of interest" description="Disordered" evidence="1">
    <location>
        <begin position="111"/>
        <end position="133"/>
    </location>
</feature>
<proteinExistence type="predicted"/>
<evidence type="ECO:0000313" key="3">
    <source>
        <dbReference type="Proteomes" id="UP000824189"/>
    </source>
</evidence>
<feature type="compositionally biased region" description="Polar residues" evidence="1">
    <location>
        <begin position="1"/>
        <end position="20"/>
    </location>
</feature>
<evidence type="ECO:0000313" key="2">
    <source>
        <dbReference type="EMBL" id="HIW96012.1"/>
    </source>
</evidence>
<organism evidence="2 3">
    <name type="scientific">Candidatus Corynebacterium gallistercoris</name>
    <dbReference type="NCBI Taxonomy" id="2838530"/>
    <lineage>
        <taxon>Bacteria</taxon>
        <taxon>Bacillati</taxon>
        <taxon>Actinomycetota</taxon>
        <taxon>Actinomycetes</taxon>
        <taxon>Mycobacteriales</taxon>
        <taxon>Corynebacteriaceae</taxon>
        <taxon>Corynebacterium</taxon>
    </lineage>
</organism>
<dbReference type="Proteomes" id="UP000824189">
    <property type="component" value="Unassembled WGS sequence"/>
</dbReference>
<protein>
    <submittedName>
        <fullName evidence="2">Uncharacterized protein</fullName>
    </submittedName>
</protein>
<evidence type="ECO:0000256" key="1">
    <source>
        <dbReference type="SAM" id="MobiDB-lite"/>
    </source>
</evidence>
<sequence length="269" mass="27441">MPPCQQLSRRTTNEAQTPGGSSAIVDSLTQAHAGLTGPVKVQRNGEEIKVTYTNKSDKADRCTGFVLNYDELVNSEIPKLAESGTSSPASVIGPVLAEKNNGAVLAFDKEGKPVSWSGEDAPKKTADGTRGATAPDRVTAAIEPGQSVEWTVTKPASDAVGLLLCNGGKNIHRGIEDSILFDQIGDKLGPAGSLVDGSSAEGSAGGAFVSSISFLAKIIEFFNNLFENLKKIFTGGGSSNGSSNGAEDAPAAGGDNGDNGDNGNGDADA</sequence>
<feature type="region of interest" description="Disordered" evidence="1">
    <location>
        <begin position="1"/>
        <end position="22"/>
    </location>
</feature>